<dbReference type="PROSITE" id="PS51257">
    <property type="entry name" value="PROKAR_LIPOPROTEIN"/>
    <property type="match status" value="1"/>
</dbReference>
<feature type="chain" id="PRO_5047436135" description="Lipoprotein" evidence="1">
    <location>
        <begin position="24"/>
        <end position="176"/>
    </location>
</feature>
<proteinExistence type="predicted"/>
<name>A0ABP5NTS6_9ACTN</name>
<sequence length="176" mass="19001">MKIKLGVLAVAVPLALTTLTGCSMTDKESDDVTYAGTSTSSDAADALEKISSGIYDLIGVKGKTSDSRATVTECAGKDPDTYFRVLHPWSFTPASPDDLEVAMQRLKEALPKHGWKIVEYGPDNSKNKNLRLTADNDAKKASAHIIQMAKDNPPMLSVDVISGCYQVPEGQKVEHF</sequence>
<evidence type="ECO:0000313" key="3">
    <source>
        <dbReference type="Proteomes" id="UP001501391"/>
    </source>
</evidence>
<evidence type="ECO:0000313" key="2">
    <source>
        <dbReference type="EMBL" id="GAA2202980.1"/>
    </source>
</evidence>
<evidence type="ECO:0008006" key="4">
    <source>
        <dbReference type="Google" id="ProtNLM"/>
    </source>
</evidence>
<protein>
    <recommendedName>
        <fullName evidence="4">Lipoprotein</fullName>
    </recommendedName>
</protein>
<dbReference type="Proteomes" id="UP001501391">
    <property type="component" value="Unassembled WGS sequence"/>
</dbReference>
<feature type="signal peptide" evidence="1">
    <location>
        <begin position="1"/>
        <end position="23"/>
    </location>
</feature>
<reference evidence="3" key="1">
    <citation type="journal article" date="2019" name="Int. J. Syst. Evol. Microbiol.">
        <title>The Global Catalogue of Microorganisms (GCM) 10K type strain sequencing project: providing services to taxonomists for standard genome sequencing and annotation.</title>
        <authorList>
            <consortium name="The Broad Institute Genomics Platform"/>
            <consortium name="The Broad Institute Genome Sequencing Center for Infectious Disease"/>
            <person name="Wu L."/>
            <person name="Ma J."/>
        </authorList>
    </citation>
    <scope>NUCLEOTIDE SEQUENCE [LARGE SCALE GENOMIC DNA]</scope>
    <source>
        <strain evidence="3">JCM 14924</strain>
    </source>
</reference>
<dbReference type="RefSeq" id="WP_094373286.1">
    <property type="nucleotide sequence ID" value="NZ_BAAAOQ010000026.1"/>
</dbReference>
<organism evidence="2 3">
    <name type="scientific">Streptomyces bangladeshensis</name>
    <dbReference type="NCBI Taxonomy" id="295352"/>
    <lineage>
        <taxon>Bacteria</taxon>
        <taxon>Bacillati</taxon>
        <taxon>Actinomycetota</taxon>
        <taxon>Actinomycetes</taxon>
        <taxon>Kitasatosporales</taxon>
        <taxon>Streptomycetaceae</taxon>
        <taxon>Streptomyces</taxon>
    </lineage>
</organism>
<keyword evidence="1" id="KW-0732">Signal</keyword>
<accession>A0ABP5NTS6</accession>
<gene>
    <name evidence="2" type="ORF">GCM10009787_64130</name>
</gene>
<evidence type="ECO:0000256" key="1">
    <source>
        <dbReference type="SAM" id="SignalP"/>
    </source>
</evidence>
<keyword evidence="3" id="KW-1185">Reference proteome</keyword>
<comment type="caution">
    <text evidence="2">The sequence shown here is derived from an EMBL/GenBank/DDBJ whole genome shotgun (WGS) entry which is preliminary data.</text>
</comment>
<dbReference type="EMBL" id="BAAAOQ010000026">
    <property type="protein sequence ID" value="GAA2202980.1"/>
    <property type="molecule type" value="Genomic_DNA"/>
</dbReference>